<evidence type="ECO:0000259" key="1">
    <source>
        <dbReference type="PROSITE" id="PS50113"/>
    </source>
</evidence>
<dbReference type="SUPFAM" id="SSF55785">
    <property type="entry name" value="PYP-like sensor domain (PAS domain)"/>
    <property type="match status" value="1"/>
</dbReference>
<proteinExistence type="predicted"/>
<dbReference type="NCBIfam" id="TIGR00229">
    <property type="entry name" value="sensory_box"/>
    <property type="match status" value="1"/>
</dbReference>
<reference evidence="2 3" key="1">
    <citation type="submission" date="2019-07" db="EMBL/GenBank/DDBJ databases">
        <title>Sphingomonas alkalisoli sp. nov., isolated from rhizosphere soil of Suaedae salsa.</title>
        <authorList>
            <person name="Zhang H."/>
            <person name="Xu L."/>
            <person name="Zhang J.-X."/>
            <person name="Sun J.-Q."/>
        </authorList>
    </citation>
    <scope>NUCLEOTIDE SEQUENCE [LARGE SCALE GENOMIC DNA]</scope>
    <source>
        <strain evidence="2 3">XS-10</strain>
    </source>
</reference>
<organism evidence="2 3">
    <name type="scientific">Sphingomonas suaedae</name>
    <dbReference type="NCBI Taxonomy" id="2599297"/>
    <lineage>
        <taxon>Bacteria</taxon>
        <taxon>Pseudomonadati</taxon>
        <taxon>Pseudomonadota</taxon>
        <taxon>Alphaproteobacteria</taxon>
        <taxon>Sphingomonadales</taxon>
        <taxon>Sphingomonadaceae</taxon>
        <taxon>Sphingomonas</taxon>
    </lineage>
</organism>
<accession>A0A518RCY3</accession>
<dbReference type="InterPro" id="IPR013655">
    <property type="entry name" value="PAS_fold_3"/>
</dbReference>
<dbReference type="Proteomes" id="UP000318055">
    <property type="component" value="Chromosome"/>
</dbReference>
<evidence type="ECO:0000313" key="2">
    <source>
        <dbReference type="EMBL" id="QDX25323.1"/>
    </source>
</evidence>
<dbReference type="RefSeq" id="WP_145845274.1">
    <property type="nucleotide sequence ID" value="NZ_CP042239.1"/>
</dbReference>
<dbReference type="InterPro" id="IPR000014">
    <property type="entry name" value="PAS"/>
</dbReference>
<dbReference type="EMBL" id="CP042239">
    <property type="protein sequence ID" value="QDX25323.1"/>
    <property type="molecule type" value="Genomic_DNA"/>
</dbReference>
<dbReference type="Gene3D" id="3.30.450.20">
    <property type="entry name" value="PAS domain"/>
    <property type="match status" value="1"/>
</dbReference>
<protein>
    <submittedName>
        <fullName evidence="2">PAS domain S-box protein</fullName>
    </submittedName>
</protein>
<dbReference type="SMART" id="SM00086">
    <property type="entry name" value="PAC"/>
    <property type="match status" value="1"/>
</dbReference>
<dbReference type="PROSITE" id="PS50113">
    <property type="entry name" value="PAC"/>
    <property type="match status" value="1"/>
</dbReference>
<keyword evidence="3" id="KW-1185">Reference proteome</keyword>
<dbReference type="CDD" id="cd00130">
    <property type="entry name" value="PAS"/>
    <property type="match status" value="1"/>
</dbReference>
<dbReference type="AlphaFoldDB" id="A0A518RCY3"/>
<dbReference type="Pfam" id="PF08447">
    <property type="entry name" value="PAS_3"/>
    <property type="match status" value="1"/>
</dbReference>
<gene>
    <name evidence="2" type="ORF">FPZ54_04295</name>
</gene>
<dbReference type="InterPro" id="IPR035965">
    <property type="entry name" value="PAS-like_dom_sf"/>
</dbReference>
<dbReference type="OrthoDB" id="9812260at2"/>
<dbReference type="InterPro" id="IPR001610">
    <property type="entry name" value="PAC"/>
</dbReference>
<name>A0A518RCY3_9SPHN</name>
<dbReference type="Gene3D" id="2.10.70.100">
    <property type="match status" value="1"/>
</dbReference>
<feature type="domain" description="PAC" evidence="1">
    <location>
        <begin position="76"/>
        <end position="127"/>
    </location>
</feature>
<evidence type="ECO:0000313" key="3">
    <source>
        <dbReference type="Proteomes" id="UP000318055"/>
    </source>
</evidence>
<dbReference type="KEGG" id="ssua:FPZ54_04295"/>
<sequence>MDNMAGHATRLMPLQARWECDLSDNALRWSDGVYDLFGLERGIPVTREEILKMYLPESHAELARLRAEAIATCGSFTFEARIRRADGELRWMRVTADVVAEDGVARLLYGTKLDVTEEMAARARDAA</sequence>
<dbReference type="InterPro" id="IPR000700">
    <property type="entry name" value="PAS-assoc_C"/>
</dbReference>